<dbReference type="SUPFAM" id="SSF54616">
    <property type="entry name" value="DNA-binding domain of Mlu1-box binding protein MBP1"/>
    <property type="match status" value="1"/>
</dbReference>
<feature type="domain" description="KilA-N" evidence="1">
    <location>
        <begin position="8"/>
        <end position="112"/>
    </location>
</feature>
<dbReference type="PROSITE" id="PS51301">
    <property type="entry name" value="KILA_N"/>
    <property type="match status" value="1"/>
</dbReference>
<dbReference type="InterPro" id="IPR058744">
    <property type="entry name" value="BstA-like_C"/>
</dbReference>
<dbReference type="Pfam" id="PF26567">
    <property type="entry name" value="BstA_C"/>
    <property type="match status" value="1"/>
</dbReference>
<dbReference type="Pfam" id="PF04383">
    <property type="entry name" value="KilA-N"/>
    <property type="match status" value="1"/>
</dbReference>
<dbReference type="AlphaFoldDB" id="A0A4S4AQ61"/>
<dbReference type="InterPro" id="IPR036887">
    <property type="entry name" value="HTH_APSES_sf"/>
</dbReference>
<gene>
    <name evidence="2" type="ORF">E6C76_20120</name>
</gene>
<protein>
    <submittedName>
        <fullName evidence="2">KilA-N domain-containing protein</fullName>
    </submittedName>
</protein>
<dbReference type="GO" id="GO:0003677">
    <property type="term" value="F:DNA binding"/>
    <property type="evidence" value="ECO:0007669"/>
    <property type="project" value="InterPro"/>
</dbReference>
<comment type="caution">
    <text evidence="2">The sequence shown here is derived from an EMBL/GenBank/DDBJ whole genome shotgun (WGS) entry which is preliminary data.</text>
</comment>
<keyword evidence="3" id="KW-1185">Reference proteome</keyword>
<dbReference type="InterPro" id="IPR018004">
    <property type="entry name" value="KilA/APSES_HTH"/>
</dbReference>
<organism evidence="2 3">
    <name type="scientific">Pseudothauera nasutitermitis</name>
    <dbReference type="NCBI Taxonomy" id="2565930"/>
    <lineage>
        <taxon>Bacteria</taxon>
        <taxon>Pseudomonadati</taxon>
        <taxon>Pseudomonadota</taxon>
        <taxon>Betaproteobacteria</taxon>
        <taxon>Rhodocyclales</taxon>
        <taxon>Zoogloeaceae</taxon>
        <taxon>Pseudothauera</taxon>
    </lineage>
</organism>
<evidence type="ECO:0000313" key="2">
    <source>
        <dbReference type="EMBL" id="THF61392.1"/>
    </source>
</evidence>
<evidence type="ECO:0000259" key="1">
    <source>
        <dbReference type="PROSITE" id="PS51301"/>
    </source>
</evidence>
<evidence type="ECO:0000313" key="3">
    <source>
        <dbReference type="Proteomes" id="UP000308430"/>
    </source>
</evidence>
<proteinExistence type="predicted"/>
<dbReference type="EMBL" id="SSOC01000009">
    <property type="protein sequence ID" value="THF61392.1"/>
    <property type="molecule type" value="Genomic_DNA"/>
</dbReference>
<dbReference type="RefSeq" id="WP_136350053.1">
    <property type="nucleotide sequence ID" value="NZ_SSOC01000009.1"/>
</dbReference>
<dbReference type="Proteomes" id="UP000308430">
    <property type="component" value="Unassembled WGS sequence"/>
</dbReference>
<dbReference type="OrthoDB" id="9178758at2"/>
<reference evidence="2 3" key="1">
    <citation type="submission" date="2019-04" db="EMBL/GenBank/DDBJ databases">
        <title>Azoarcus nasutitermitis sp. nov. isolated from termite nest.</title>
        <authorList>
            <person name="Lin S.-Y."/>
            <person name="Hameed A."/>
            <person name="Hsu Y.-H."/>
            <person name="Young C.-C."/>
        </authorList>
    </citation>
    <scope>NUCLEOTIDE SEQUENCE [LARGE SCALE GENOMIC DNA]</scope>
    <source>
        <strain evidence="2 3">CC-YHH838</strain>
    </source>
</reference>
<sequence>MAQQHQYSLALIQHEVNNSIIEQRSNDGYINATALCAVADKRWHNYVRNETTGHFLRALEAKTRIRVTELIQEVRSSSGTASTWVHPKVAIHLAQWLSAEFAVQVSEWVYEWMSGRGGPATRALPYHIQRHMMNQSGVPAGYFSILQEMTFMLIAPLEQAGYELPERMVPDISMGKFLCKHLRDQLGVDTDALPVYIHRYPDGRNVEAKLYPNEYLAEFRRIIQSEWLPKRSAAYFKERDPVSLPYLDRVILALPGPVSAANAPKFHLRKKKGSK</sequence>
<accession>A0A4S4AQ61</accession>
<dbReference type="SMART" id="SM01252">
    <property type="entry name" value="KilA-N"/>
    <property type="match status" value="1"/>
</dbReference>
<dbReference type="InterPro" id="IPR017880">
    <property type="entry name" value="KilA_N"/>
</dbReference>
<name>A0A4S4AQ61_9RHOO</name>